<dbReference type="Proteomes" id="UP001594351">
    <property type="component" value="Unassembled WGS sequence"/>
</dbReference>
<gene>
    <name evidence="2" type="ORF">ACFL27_19410</name>
</gene>
<keyword evidence="1" id="KW-1133">Transmembrane helix</keyword>
<evidence type="ECO:0000256" key="1">
    <source>
        <dbReference type="SAM" id="Phobius"/>
    </source>
</evidence>
<protein>
    <recommendedName>
        <fullName evidence="4">MFS transporter</fullName>
    </recommendedName>
</protein>
<comment type="caution">
    <text evidence="2">The sequence shown here is derived from an EMBL/GenBank/DDBJ whole genome shotgun (WGS) entry which is preliminary data.</text>
</comment>
<dbReference type="Gene3D" id="1.20.1250.20">
    <property type="entry name" value="MFS general substrate transporter like domains"/>
    <property type="match status" value="1"/>
</dbReference>
<feature type="transmembrane region" description="Helical" evidence="1">
    <location>
        <begin position="56"/>
        <end position="75"/>
    </location>
</feature>
<feature type="transmembrane region" description="Helical" evidence="1">
    <location>
        <begin position="21"/>
        <end position="44"/>
    </location>
</feature>
<evidence type="ECO:0000313" key="3">
    <source>
        <dbReference type="Proteomes" id="UP001594351"/>
    </source>
</evidence>
<reference evidence="2 3" key="1">
    <citation type="submission" date="2024-09" db="EMBL/GenBank/DDBJ databases">
        <title>Laminarin stimulates single cell rates of sulfate reduction while oxygen inhibits transcriptomic activity in coastal marine sediment.</title>
        <authorList>
            <person name="Lindsay M."/>
            <person name="Orcutt B."/>
            <person name="Emerson D."/>
            <person name="Stepanauskas R."/>
            <person name="D'Angelo T."/>
        </authorList>
    </citation>
    <scope>NUCLEOTIDE SEQUENCE [LARGE SCALE GENOMIC DNA]</scope>
    <source>
        <strain evidence="2">SAG AM-311-K15</strain>
    </source>
</reference>
<keyword evidence="1" id="KW-0812">Transmembrane</keyword>
<evidence type="ECO:0000313" key="2">
    <source>
        <dbReference type="EMBL" id="MFC1852371.1"/>
    </source>
</evidence>
<feature type="transmembrane region" description="Helical" evidence="1">
    <location>
        <begin position="117"/>
        <end position="141"/>
    </location>
</feature>
<dbReference type="InterPro" id="IPR036259">
    <property type="entry name" value="MFS_trans_sf"/>
</dbReference>
<keyword evidence="3" id="KW-1185">Reference proteome</keyword>
<evidence type="ECO:0008006" key="4">
    <source>
        <dbReference type="Google" id="ProtNLM"/>
    </source>
</evidence>
<feature type="transmembrane region" description="Helical" evidence="1">
    <location>
        <begin position="200"/>
        <end position="219"/>
    </location>
</feature>
<feature type="transmembrane region" description="Helical" evidence="1">
    <location>
        <begin position="87"/>
        <end position="105"/>
    </location>
</feature>
<name>A0ABV6Z1Q2_UNCC1</name>
<dbReference type="PANTHER" id="PTHR23526:SF2">
    <property type="entry name" value="MAJOR FACILITATOR SUPERFAMILY (MFS) PROFILE DOMAIN-CONTAINING PROTEIN"/>
    <property type="match status" value="1"/>
</dbReference>
<dbReference type="SUPFAM" id="SSF103473">
    <property type="entry name" value="MFS general substrate transporter"/>
    <property type="match status" value="1"/>
</dbReference>
<dbReference type="PANTHER" id="PTHR23526">
    <property type="entry name" value="INTEGRAL MEMBRANE TRANSPORT PROTEIN-RELATED"/>
    <property type="match status" value="1"/>
</dbReference>
<keyword evidence="1" id="KW-0472">Membrane</keyword>
<feature type="transmembrane region" description="Helical" evidence="1">
    <location>
        <begin position="162"/>
        <end position="180"/>
    </location>
</feature>
<organism evidence="2 3">
    <name type="scientific">candidate division CSSED10-310 bacterium</name>
    <dbReference type="NCBI Taxonomy" id="2855610"/>
    <lineage>
        <taxon>Bacteria</taxon>
        <taxon>Bacteria division CSSED10-310</taxon>
    </lineage>
</organism>
<dbReference type="EMBL" id="JBHPBY010000304">
    <property type="protein sequence ID" value="MFC1852371.1"/>
    <property type="molecule type" value="Genomic_DNA"/>
</dbReference>
<dbReference type="InterPro" id="IPR052528">
    <property type="entry name" value="Sugar_transport-like"/>
</dbReference>
<accession>A0ABV6Z1Q2</accession>
<sequence length="278" mass="31245">MPPPEGSFFEIIKKPFQDTEFRNLMTFLGSWTFAINLAAPFFTVYMLKRLGLDMKVVIALAVLSQLVSILFMEKWGAFADKFSNKAVLKTCAPVFLLCFILWTFTTMPDKHILTIPLLVIIHLLMGFSMTGTSLASGDIVLKLAPKGVATPYIAARTMINSIAAGFAPIIGGKFVDFFALRELSLSVTWQSPIKKITVQAFHFSYWDFFFLLAFVLGYFSLRFLGKVNEVGEVEKGIVLKELVGDMRRDFRNFSTIGGLRSIIHFPLIGIRADRKKNS</sequence>
<proteinExistence type="predicted"/>